<dbReference type="InterPro" id="IPR024079">
    <property type="entry name" value="MetalloPept_cat_dom_sf"/>
</dbReference>
<dbReference type="Proteomes" id="UP000216063">
    <property type="component" value="Unassembled WGS sequence"/>
</dbReference>
<feature type="chain" id="PRO_5039077352" evidence="2">
    <location>
        <begin position="22"/>
        <end position="528"/>
    </location>
</feature>
<name>A0A255DJB9_9MYCO</name>
<protein>
    <submittedName>
        <fullName evidence="3">Uncharacterized protein</fullName>
    </submittedName>
</protein>
<evidence type="ECO:0000256" key="2">
    <source>
        <dbReference type="SAM" id="SignalP"/>
    </source>
</evidence>
<reference evidence="3 4" key="1">
    <citation type="submission" date="2017-07" db="EMBL/GenBank/DDBJ databases">
        <title>The new phylogeny of genus Mycobacterium.</title>
        <authorList>
            <person name="Tortoli E."/>
            <person name="Trovato A."/>
            <person name="Cirillo D.M."/>
        </authorList>
    </citation>
    <scope>NUCLEOTIDE SEQUENCE [LARGE SCALE GENOMIC DNA]</scope>
    <source>
        <strain evidence="3 4">ATCC 33027</strain>
    </source>
</reference>
<dbReference type="RefSeq" id="WP_133066984.1">
    <property type="nucleotide sequence ID" value="NZ_NOZR01000018.1"/>
</dbReference>
<evidence type="ECO:0000313" key="4">
    <source>
        <dbReference type="Proteomes" id="UP000216063"/>
    </source>
</evidence>
<keyword evidence="4" id="KW-1185">Reference proteome</keyword>
<dbReference type="EMBL" id="NOZR01000018">
    <property type="protein sequence ID" value="OYN77052.1"/>
    <property type="molecule type" value="Genomic_DNA"/>
</dbReference>
<keyword evidence="2" id="KW-0732">Signal</keyword>
<organism evidence="3 4">
    <name type="scientific">Mycolicibacterium sphagni</name>
    <dbReference type="NCBI Taxonomy" id="1786"/>
    <lineage>
        <taxon>Bacteria</taxon>
        <taxon>Bacillati</taxon>
        <taxon>Actinomycetota</taxon>
        <taxon>Actinomycetes</taxon>
        <taxon>Mycobacteriales</taxon>
        <taxon>Mycobacteriaceae</taxon>
        <taxon>Mycolicibacterium</taxon>
    </lineage>
</organism>
<comment type="caution">
    <text evidence="3">The sequence shown here is derived from an EMBL/GenBank/DDBJ whole genome shotgun (WGS) entry which is preliminary data.</text>
</comment>
<dbReference type="Gene3D" id="3.40.390.10">
    <property type="entry name" value="Collagenase (Catalytic Domain)"/>
    <property type="match status" value="1"/>
</dbReference>
<dbReference type="OrthoDB" id="1253390at2"/>
<feature type="signal peptide" evidence="2">
    <location>
        <begin position="1"/>
        <end position="21"/>
    </location>
</feature>
<sequence>MSVARNASFGIATLAAGVLLAGPQAAGVATADSSGSQPAHSAATARGAGAATGSSGRNIKPANSTALAERTPATAGRPPAALVNAAAAVTAKVVPVHAAAPTALATTTHLAALTTPVMTVAKGLLPPSVASWLSNIAAKLRSLIEGAAVWVRRTFFDAAPTVDAVQLTGQTSGAITGNLNIEDAVGNKTTTTILQSAQNGTVVINPDGTYTYTPGTTFTGQDSFIIKVTESGTHIDLANPLRPAAVYVNVVVDQGTQIYPTFKFKYSTGSIFWTSEAEAALQWSATQVASAIVVTTPTTLTLTVRGRLGVDEDGKKYDALASASSPRVNKSSSGFYGTVVQQKILTGTDANGNAPDGTVTFNFVKSWGYGNTISDTQFDFESVAMHELTHALGWTDALDEPGDNNGTNWTTYDKFITNSSGTAAINSTTYKYNPALESNIIGKNGGLYFNGPNAVAAYGGKPVPLYTPETYDGGSSIAHTDDNTFNGTIQPRDLMNAVDPFGPGPRTFSAVDRGVLEDLGYTLAPVDS</sequence>
<dbReference type="AlphaFoldDB" id="A0A255DJB9"/>
<proteinExistence type="predicted"/>
<evidence type="ECO:0000313" key="3">
    <source>
        <dbReference type="EMBL" id="OYN77052.1"/>
    </source>
</evidence>
<feature type="region of interest" description="Disordered" evidence="1">
    <location>
        <begin position="29"/>
        <end position="75"/>
    </location>
</feature>
<dbReference type="GO" id="GO:0008237">
    <property type="term" value="F:metallopeptidase activity"/>
    <property type="evidence" value="ECO:0007669"/>
    <property type="project" value="InterPro"/>
</dbReference>
<feature type="compositionally biased region" description="Low complexity" evidence="1">
    <location>
        <begin position="41"/>
        <end position="57"/>
    </location>
</feature>
<accession>A0A255DJB9</accession>
<dbReference type="Pfam" id="PF17963">
    <property type="entry name" value="Big_9"/>
    <property type="match status" value="1"/>
</dbReference>
<evidence type="ECO:0000256" key="1">
    <source>
        <dbReference type="SAM" id="MobiDB-lite"/>
    </source>
</evidence>
<dbReference type="Gene3D" id="2.60.40.3440">
    <property type="match status" value="1"/>
</dbReference>
<gene>
    <name evidence="3" type="ORF">CG716_19560</name>
</gene>